<feature type="region of interest" description="Disordered" evidence="1">
    <location>
        <begin position="1"/>
        <end position="22"/>
    </location>
</feature>
<proteinExistence type="predicted"/>
<evidence type="ECO:0000256" key="1">
    <source>
        <dbReference type="SAM" id="MobiDB-lite"/>
    </source>
</evidence>
<gene>
    <name evidence="2" type="ORF">S06H3_24589</name>
</gene>
<protein>
    <submittedName>
        <fullName evidence="2">Uncharacterized protein</fullName>
    </submittedName>
</protein>
<dbReference type="EMBL" id="BARV01013750">
    <property type="protein sequence ID" value="GAI25821.1"/>
    <property type="molecule type" value="Genomic_DNA"/>
</dbReference>
<feature type="non-terminal residue" evidence="2">
    <location>
        <position position="1"/>
    </location>
</feature>
<reference evidence="2" key="1">
    <citation type="journal article" date="2014" name="Front. Microbiol.">
        <title>High frequency of phylogenetically diverse reductive dehalogenase-homologous genes in deep subseafloor sedimentary metagenomes.</title>
        <authorList>
            <person name="Kawai M."/>
            <person name="Futagami T."/>
            <person name="Toyoda A."/>
            <person name="Takaki Y."/>
            <person name="Nishi S."/>
            <person name="Hori S."/>
            <person name="Arai W."/>
            <person name="Tsubouchi T."/>
            <person name="Morono Y."/>
            <person name="Uchiyama I."/>
            <person name="Ito T."/>
            <person name="Fujiyama A."/>
            <person name="Inagaki F."/>
            <person name="Takami H."/>
        </authorList>
    </citation>
    <scope>NUCLEOTIDE SEQUENCE</scope>
    <source>
        <strain evidence="2">Expedition CK06-06</strain>
    </source>
</reference>
<organism evidence="2">
    <name type="scientific">marine sediment metagenome</name>
    <dbReference type="NCBI Taxonomy" id="412755"/>
    <lineage>
        <taxon>unclassified sequences</taxon>
        <taxon>metagenomes</taxon>
        <taxon>ecological metagenomes</taxon>
    </lineage>
</organism>
<evidence type="ECO:0000313" key="2">
    <source>
        <dbReference type="EMBL" id="GAI25821.1"/>
    </source>
</evidence>
<accession>X1N6G1</accession>
<sequence>LTNTQTVEEGGQGQGISYDAGTTGYNQGMPLITVSRI</sequence>
<dbReference type="AlphaFoldDB" id="X1N6G1"/>
<name>X1N6G1_9ZZZZ</name>
<comment type="caution">
    <text evidence="2">The sequence shown here is derived from an EMBL/GenBank/DDBJ whole genome shotgun (WGS) entry which is preliminary data.</text>
</comment>